<evidence type="ECO:0000313" key="3">
    <source>
        <dbReference type="Proteomes" id="UP000052124"/>
    </source>
</evidence>
<evidence type="ECO:0000313" key="2">
    <source>
        <dbReference type="EMBL" id="KRP39182.1"/>
    </source>
</evidence>
<dbReference type="PROSITE" id="PS50933">
    <property type="entry name" value="CHRD"/>
    <property type="match status" value="1"/>
</dbReference>
<sequence>PREFKPWGRRGSLYLLAALGFNVSNKNKGAAMTPAKLVNTLRRVFSLCFSLAILVCVISFNQNTARAAEANGFRARLSPMPTTPQTKNTITGSGEALVSLTGNTLTLTGAFAGMSSVATMAHIHNGPPAQPGPVVAALTATEATDGELTAKIELTDEQLMALKENALYVQIHSATNPAGELRGWLFAQP</sequence>
<reference evidence="2 3" key="1">
    <citation type="submission" date="2015-10" db="EMBL/GenBank/DDBJ databases">
        <title>Metagenome-Assembled Genomes uncover a global brackish microbiome.</title>
        <authorList>
            <person name="Hugerth L.W."/>
            <person name="Larsson J."/>
            <person name="Alneberg J."/>
            <person name="Lindh M.V."/>
            <person name="Legrand C."/>
            <person name="Pinhassi J."/>
            <person name="Andersson A.F."/>
        </authorList>
    </citation>
    <scope>NUCLEOTIDE SEQUENCE [LARGE SCALE GENOMIC DNA]</scope>
    <source>
        <strain evidence="2">BACL3 MAG-120531-bin86</strain>
    </source>
</reference>
<dbReference type="AlphaFoldDB" id="A0A0R2Y0E1"/>
<dbReference type="Pfam" id="PF07452">
    <property type="entry name" value="CHRD"/>
    <property type="match status" value="1"/>
</dbReference>
<dbReference type="InterPro" id="IPR010895">
    <property type="entry name" value="CHRD"/>
</dbReference>
<dbReference type="EMBL" id="LIDH01000006">
    <property type="protein sequence ID" value="KRP39182.1"/>
    <property type="molecule type" value="Genomic_DNA"/>
</dbReference>
<dbReference type="SMART" id="SM00754">
    <property type="entry name" value="CHRD"/>
    <property type="match status" value="1"/>
</dbReference>
<dbReference type="Proteomes" id="UP000052124">
    <property type="component" value="Unassembled WGS sequence"/>
</dbReference>
<comment type="caution">
    <text evidence="2">The sequence shown here is derived from an EMBL/GenBank/DDBJ whole genome shotgun (WGS) entry which is preliminary data.</text>
</comment>
<organism evidence="2 3">
    <name type="scientific">OM182 bacterium BACL3 MAG-120531-bin86</name>
    <dbReference type="NCBI Taxonomy" id="1655628"/>
    <lineage>
        <taxon>Bacteria</taxon>
        <taxon>Pseudomonadati</taxon>
        <taxon>Pseudomonadota</taxon>
        <taxon>Gammaproteobacteria</taxon>
        <taxon>OMG group</taxon>
        <taxon>OM182 clade</taxon>
    </lineage>
</organism>
<feature type="domain" description="CHRD" evidence="1">
    <location>
        <begin position="69"/>
        <end position="189"/>
    </location>
</feature>
<evidence type="ECO:0000259" key="1">
    <source>
        <dbReference type="PROSITE" id="PS50933"/>
    </source>
</evidence>
<protein>
    <recommendedName>
        <fullName evidence="1">CHRD domain-containing protein</fullName>
    </recommendedName>
</protein>
<name>A0A0R2Y0E1_9GAMM</name>
<proteinExistence type="predicted"/>
<gene>
    <name evidence="2" type="ORF">ABS26_11640</name>
</gene>
<accession>A0A0R2Y0E1</accession>
<feature type="non-terminal residue" evidence="2">
    <location>
        <position position="1"/>
    </location>
</feature>